<proteinExistence type="predicted"/>
<dbReference type="RefSeq" id="WP_177197520.1">
    <property type="nucleotide sequence ID" value="NZ_FOTC01000001.1"/>
</dbReference>
<dbReference type="Pfam" id="PF06197">
    <property type="entry name" value="DUF998"/>
    <property type="match status" value="1"/>
</dbReference>
<keyword evidence="1" id="KW-0472">Membrane</keyword>
<name>A0A1I4BLG7_9EURY</name>
<dbReference type="AlphaFoldDB" id="A0A1I4BLG7"/>
<evidence type="ECO:0000313" key="2">
    <source>
        <dbReference type="EMBL" id="SFK69712.1"/>
    </source>
</evidence>
<feature type="transmembrane region" description="Helical" evidence="1">
    <location>
        <begin position="122"/>
        <end position="144"/>
    </location>
</feature>
<organism evidence="2 3">
    <name type="scientific">Halogranum rubrum</name>
    <dbReference type="NCBI Taxonomy" id="553466"/>
    <lineage>
        <taxon>Archaea</taxon>
        <taxon>Methanobacteriati</taxon>
        <taxon>Methanobacteriota</taxon>
        <taxon>Stenosarchaea group</taxon>
        <taxon>Halobacteria</taxon>
        <taxon>Halobacteriales</taxon>
        <taxon>Haloferacaceae</taxon>
    </lineage>
</organism>
<dbReference type="InterPro" id="IPR009339">
    <property type="entry name" value="DUF998"/>
</dbReference>
<feature type="transmembrane region" description="Helical" evidence="1">
    <location>
        <begin position="189"/>
        <end position="206"/>
    </location>
</feature>
<feature type="transmembrane region" description="Helical" evidence="1">
    <location>
        <begin position="67"/>
        <end position="89"/>
    </location>
</feature>
<gene>
    <name evidence="2" type="ORF">SAMN04487950_0641</name>
</gene>
<evidence type="ECO:0000256" key="1">
    <source>
        <dbReference type="SAM" id="Phobius"/>
    </source>
</evidence>
<protein>
    <submittedName>
        <fullName evidence="2">Hypothetical membrane protein</fullName>
    </submittedName>
</protein>
<dbReference type="STRING" id="553466.SAMN04487950_0641"/>
<feature type="transmembrane region" description="Helical" evidence="1">
    <location>
        <begin position="151"/>
        <end position="169"/>
    </location>
</feature>
<sequence length="222" mass="23137">MTTIESHDRQAATFYGIAYDNERLAGGLFALLAAQFMTVIMLASAMAPGYDFNGAAISDLGVIDETALLFNASLVAAGLLNVVGGYLFYRTHGKRWLLGLFVLAGVGAAGAGLFPLDTGGVHSLFALVAFVCFNLQALASLTAVDGVMKPLSALAGVVGLAFLVVMAIGDGGNAAIFGPIGHNGTERMIVYPVMFWLLILGGYLMGQSGRPTRSDAPTSLRR</sequence>
<keyword evidence="3" id="KW-1185">Reference proteome</keyword>
<keyword evidence="1" id="KW-0812">Transmembrane</keyword>
<evidence type="ECO:0000313" key="3">
    <source>
        <dbReference type="Proteomes" id="UP000199607"/>
    </source>
</evidence>
<feature type="transmembrane region" description="Helical" evidence="1">
    <location>
        <begin position="96"/>
        <end position="116"/>
    </location>
</feature>
<accession>A0A1I4BLG7</accession>
<keyword evidence="1" id="KW-1133">Transmembrane helix</keyword>
<dbReference type="Proteomes" id="UP000199607">
    <property type="component" value="Unassembled WGS sequence"/>
</dbReference>
<reference evidence="3" key="1">
    <citation type="submission" date="2016-10" db="EMBL/GenBank/DDBJ databases">
        <authorList>
            <person name="Varghese N."/>
            <person name="Submissions S."/>
        </authorList>
    </citation>
    <scope>NUCLEOTIDE SEQUENCE [LARGE SCALE GENOMIC DNA]</scope>
    <source>
        <strain evidence="3">CGMCC 1.7738</strain>
    </source>
</reference>
<feature type="transmembrane region" description="Helical" evidence="1">
    <location>
        <begin position="24"/>
        <end position="47"/>
    </location>
</feature>
<dbReference type="EMBL" id="FOTC01000001">
    <property type="protein sequence ID" value="SFK69712.1"/>
    <property type="molecule type" value="Genomic_DNA"/>
</dbReference>